<dbReference type="EMBL" id="LAZR01001132">
    <property type="protein sequence ID" value="KKN50131.1"/>
    <property type="molecule type" value="Genomic_DNA"/>
</dbReference>
<proteinExistence type="predicted"/>
<name>A0A0F9TM15_9ZZZZ</name>
<protein>
    <submittedName>
        <fullName evidence="1">Uncharacterized protein</fullName>
    </submittedName>
</protein>
<evidence type="ECO:0000313" key="1">
    <source>
        <dbReference type="EMBL" id="KKN50131.1"/>
    </source>
</evidence>
<accession>A0A0F9TM15</accession>
<reference evidence="1" key="1">
    <citation type="journal article" date="2015" name="Nature">
        <title>Complex archaea that bridge the gap between prokaryotes and eukaryotes.</title>
        <authorList>
            <person name="Spang A."/>
            <person name="Saw J.H."/>
            <person name="Jorgensen S.L."/>
            <person name="Zaremba-Niedzwiedzka K."/>
            <person name="Martijn J."/>
            <person name="Lind A.E."/>
            <person name="van Eijk R."/>
            <person name="Schleper C."/>
            <person name="Guy L."/>
            <person name="Ettema T.J."/>
        </authorList>
    </citation>
    <scope>NUCLEOTIDE SEQUENCE</scope>
</reference>
<dbReference type="AlphaFoldDB" id="A0A0F9TM15"/>
<sequence length="435" mass="48474">MLQIKKLFKRKDAPVSVHDTTPPPPSILALAEKIAKTKRQSRTAQDMVPSHLHESLRIECPDPTAEDKLRDDNQQLGQRLVRQENWKDLTQAIQNADAANTLTPGFISVAELIAYGARADVVLAAEHVISEIETGVAKELLNGIEEFEHILAENPDNYVIACIVAQTHIDMGWAWRGTAWAEEIPLRNLEAYNAHFDRAYDIIAPFIDRFPTSPLVVATHCAQVTGAGGKTHKIADQYERLIDLNPHNPRPMRAMGSHLLPRWFGSYDQLELEARRTAARTENIWGAGGYTWVQFDAISNDDVACANLDLPFFIDGLRDILTRCPTPHTANLLAAYCANTLGQGVSENEQADHIRRQIADCTEWIVREHITELHPMIWAHAAHGFDNNLHIRSPQKFAASGRDDAMRIMANLFKSEIAAGNSIVFTAEGPRAIAT</sequence>
<gene>
    <name evidence="1" type="ORF">LCGC14_0635770</name>
</gene>
<comment type="caution">
    <text evidence="1">The sequence shown here is derived from an EMBL/GenBank/DDBJ whole genome shotgun (WGS) entry which is preliminary data.</text>
</comment>
<organism evidence="1">
    <name type="scientific">marine sediment metagenome</name>
    <dbReference type="NCBI Taxonomy" id="412755"/>
    <lineage>
        <taxon>unclassified sequences</taxon>
        <taxon>metagenomes</taxon>
        <taxon>ecological metagenomes</taxon>
    </lineage>
</organism>